<comment type="caution">
    <text evidence="7">The sequence shown here is derived from an EMBL/GenBank/DDBJ whole genome shotgun (WGS) entry which is preliminary data.</text>
</comment>
<dbReference type="Pfam" id="PF02902">
    <property type="entry name" value="Peptidase_C48"/>
    <property type="match status" value="1"/>
</dbReference>
<keyword evidence="2" id="KW-0645">Protease</keyword>
<gene>
    <name evidence="7" type="ORF">VNO80_11556</name>
</gene>
<comment type="similarity">
    <text evidence="1">Belongs to the peptidase C48 family.</text>
</comment>
<dbReference type="EMBL" id="JAYMYR010000004">
    <property type="protein sequence ID" value="KAK7369517.1"/>
    <property type="molecule type" value="Genomic_DNA"/>
</dbReference>
<feature type="domain" description="Ubiquitin-like protease family profile" evidence="6">
    <location>
        <begin position="1"/>
        <end position="133"/>
    </location>
</feature>
<dbReference type="PANTHER" id="PTHR12606">
    <property type="entry name" value="SENTRIN/SUMO-SPECIFIC PROTEASE"/>
    <property type="match status" value="1"/>
</dbReference>
<organism evidence="7 8">
    <name type="scientific">Phaseolus coccineus</name>
    <name type="common">Scarlet runner bean</name>
    <name type="synonym">Phaseolus multiflorus</name>
    <dbReference type="NCBI Taxonomy" id="3886"/>
    <lineage>
        <taxon>Eukaryota</taxon>
        <taxon>Viridiplantae</taxon>
        <taxon>Streptophyta</taxon>
        <taxon>Embryophyta</taxon>
        <taxon>Tracheophyta</taxon>
        <taxon>Spermatophyta</taxon>
        <taxon>Magnoliopsida</taxon>
        <taxon>eudicotyledons</taxon>
        <taxon>Gunneridae</taxon>
        <taxon>Pentapetalae</taxon>
        <taxon>rosids</taxon>
        <taxon>fabids</taxon>
        <taxon>Fabales</taxon>
        <taxon>Fabaceae</taxon>
        <taxon>Papilionoideae</taxon>
        <taxon>50 kb inversion clade</taxon>
        <taxon>NPAAA clade</taxon>
        <taxon>indigoferoid/millettioid clade</taxon>
        <taxon>Phaseoleae</taxon>
        <taxon>Phaseolus</taxon>
    </lineage>
</organism>
<dbReference type="InterPro" id="IPR003653">
    <property type="entry name" value="Peptidase_C48_C"/>
</dbReference>
<evidence type="ECO:0000256" key="3">
    <source>
        <dbReference type="ARBA" id="ARBA00022801"/>
    </source>
</evidence>
<evidence type="ECO:0000256" key="4">
    <source>
        <dbReference type="ARBA" id="ARBA00022807"/>
    </source>
</evidence>
<keyword evidence="5" id="KW-0732">Signal</keyword>
<feature type="signal peptide" evidence="5">
    <location>
        <begin position="1"/>
        <end position="22"/>
    </location>
</feature>
<evidence type="ECO:0000256" key="5">
    <source>
        <dbReference type="SAM" id="SignalP"/>
    </source>
</evidence>
<name>A0AAN9NFE6_PHACN</name>
<dbReference type="PANTHER" id="PTHR12606:SF136">
    <property type="entry name" value="ULP1 PROTEASE FAMILY PROTEIN"/>
    <property type="match status" value="1"/>
</dbReference>
<keyword evidence="8" id="KW-1185">Reference proteome</keyword>
<evidence type="ECO:0000256" key="1">
    <source>
        <dbReference type="ARBA" id="ARBA00005234"/>
    </source>
</evidence>
<protein>
    <recommendedName>
        <fullName evidence="6">Ubiquitin-like protease family profile domain-containing protein</fullName>
    </recommendedName>
</protein>
<proteinExistence type="inferred from homology"/>
<evidence type="ECO:0000313" key="8">
    <source>
        <dbReference type="Proteomes" id="UP001374584"/>
    </source>
</evidence>
<keyword evidence="4" id="KW-0788">Thiol protease</keyword>
<dbReference type="Gene3D" id="3.40.395.10">
    <property type="entry name" value="Adenoviral Proteinase, Chain A"/>
    <property type="match status" value="1"/>
</dbReference>
<dbReference type="SUPFAM" id="SSF54001">
    <property type="entry name" value="Cysteine proteinases"/>
    <property type="match status" value="1"/>
</dbReference>
<dbReference type="AlphaFoldDB" id="A0AAN9NFE6"/>
<dbReference type="GO" id="GO:0006508">
    <property type="term" value="P:proteolysis"/>
    <property type="evidence" value="ECO:0007669"/>
    <property type="project" value="UniProtKB-KW"/>
</dbReference>
<dbReference type="GO" id="GO:0016929">
    <property type="term" value="F:deSUMOylase activity"/>
    <property type="evidence" value="ECO:0007669"/>
    <property type="project" value="TreeGrafter"/>
</dbReference>
<dbReference type="InterPro" id="IPR038765">
    <property type="entry name" value="Papain-like_cys_pep_sf"/>
</dbReference>
<dbReference type="PROSITE" id="PS50600">
    <property type="entry name" value="ULP_PROTEASE"/>
    <property type="match status" value="1"/>
</dbReference>
<reference evidence="7 8" key="1">
    <citation type="submission" date="2024-01" db="EMBL/GenBank/DDBJ databases">
        <title>The genomes of 5 underutilized Papilionoideae crops provide insights into root nodulation and disease resistanc.</title>
        <authorList>
            <person name="Jiang F."/>
        </authorList>
    </citation>
    <scope>NUCLEOTIDE SEQUENCE [LARGE SCALE GENOMIC DNA]</scope>
    <source>
        <strain evidence="7">JINMINGXINNONG_FW02</strain>
        <tissue evidence="7">Leaves</tissue>
    </source>
</reference>
<keyword evidence="3" id="KW-0378">Hydrolase</keyword>
<accession>A0AAN9NFE6</accession>
<feature type="chain" id="PRO_5043012578" description="Ubiquitin-like protease family profile domain-containing protein" evidence="5">
    <location>
        <begin position="23"/>
        <end position="184"/>
    </location>
</feature>
<dbReference type="Proteomes" id="UP001374584">
    <property type="component" value="Unassembled WGS sequence"/>
</dbReference>
<evidence type="ECO:0000259" key="6">
    <source>
        <dbReference type="PROSITE" id="PS50600"/>
    </source>
</evidence>
<sequence length="184" mass="21100">MLLTLDAICAVLCFCTNKGSIAGCVIGFGGVRNANTRKEEKVFVPTVFNDHWWLYALNCQTRQLHVLDSIGDGIEGRYKIDKAMVDRLQHLFEILDDFSGKSAPRISLIKEKVPLQLNTYDCGILVVKYMELWDGSQHLDGNTFPHYTTKELLRFRQEMLLSWMLDERNVEREAVLTDLEVDCP</sequence>
<evidence type="ECO:0000256" key="2">
    <source>
        <dbReference type="ARBA" id="ARBA00022670"/>
    </source>
</evidence>
<evidence type="ECO:0000313" key="7">
    <source>
        <dbReference type="EMBL" id="KAK7369517.1"/>
    </source>
</evidence>
<dbReference type="GO" id="GO:0016926">
    <property type="term" value="P:protein desumoylation"/>
    <property type="evidence" value="ECO:0007669"/>
    <property type="project" value="TreeGrafter"/>
</dbReference>
<dbReference type="GO" id="GO:0005634">
    <property type="term" value="C:nucleus"/>
    <property type="evidence" value="ECO:0007669"/>
    <property type="project" value="TreeGrafter"/>
</dbReference>